<dbReference type="Proteomes" id="UP000319894">
    <property type="component" value="Unassembled WGS sequence"/>
</dbReference>
<accession>A0A554MY01</accession>
<name>A0A554MY01_9EURY</name>
<feature type="region of interest" description="Disordered" evidence="1">
    <location>
        <begin position="1"/>
        <end position="31"/>
    </location>
</feature>
<evidence type="ECO:0000313" key="3">
    <source>
        <dbReference type="Proteomes" id="UP000319894"/>
    </source>
</evidence>
<reference evidence="2 3" key="1">
    <citation type="submission" date="2018-06" db="EMBL/GenBank/DDBJ databases">
        <title>Natronomonas sp. F16-60 a new haloarchaeon isolated from a solar saltern of Isla Cristina, Huelva, Spain.</title>
        <authorList>
            <person name="Duran-Viseras A."/>
            <person name="Sanchez-Porro C."/>
            <person name="Ventosa A."/>
        </authorList>
    </citation>
    <scope>NUCLEOTIDE SEQUENCE [LARGE SCALE GENOMIC DNA]</scope>
    <source>
        <strain evidence="2 3">F16-60</strain>
    </source>
</reference>
<evidence type="ECO:0000313" key="2">
    <source>
        <dbReference type="EMBL" id="TSD10017.1"/>
    </source>
</evidence>
<proteinExistence type="predicted"/>
<organism evidence="2 3">
    <name type="scientific">Haloglomus irregulare</name>
    <dbReference type="NCBI Taxonomy" id="2234134"/>
    <lineage>
        <taxon>Archaea</taxon>
        <taxon>Methanobacteriati</taxon>
        <taxon>Methanobacteriota</taxon>
        <taxon>Stenosarchaea group</taxon>
        <taxon>Halobacteria</taxon>
        <taxon>Halobacteriales</taxon>
        <taxon>Natronomonadaceae</taxon>
        <taxon>Haloglomus</taxon>
    </lineage>
</organism>
<dbReference type="AlphaFoldDB" id="A0A554MY01"/>
<keyword evidence="3" id="KW-1185">Reference proteome</keyword>
<dbReference type="EMBL" id="QMDX01000009">
    <property type="protein sequence ID" value="TSD10017.1"/>
    <property type="molecule type" value="Genomic_DNA"/>
</dbReference>
<protein>
    <submittedName>
        <fullName evidence="2">Uncharacterized protein</fullName>
    </submittedName>
</protein>
<dbReference type="InParanoid" id="A0A554MY01"/>
<evidence type="ECO:0000256" key="1">
    <source>
        <dbReference type="SAM" id="MobiDB-lite"/>
    </source>
</evidence>
<gene>
    <name evidence="2" type="ORF">DP107_13600</name>
</gene>
<comment type="caution">
    <text evidence="2">The sequence shown here is derived from an EMBL/GenBank/DDBJ whole genome shotgun (WGS) entry which is preliminary data.</text>
</comment>
<sequence>MAASTASTRSRWTSRRSAAFPTAASSSSNCSWSATTSALSVSSSDSTRSPPTRLAGRFGVGWSVAAATVGVVSASPARISPSAAPSEPTVQMTLMRASDSVGRAQDTRPQTVISAVATTNETARIITTRRGIRPNSIAVSSRFRPVHSSSAWVISTTNSVFAARKTGTPPNVAVNR</sequence>